<protein>
    <submittedName>
        <fullName evidence="1">Uncharacterized protein</fullName>
    </submittedName>
</protein>
<organism evidence="1 2">
    <name type="scientific">Aquilegia coerulea</name>
    <name type="common">Rocky mountain columbine</name>
    <dbReference type="NCBI Taxonomy" id="218851"/>
    <lineage>
        <taxon>Eukaryota</taxon>
        <taxon>Viridiplantae</taxon>
        <taxon>Streptophyta</taxon>
        <taxon>Embryophyta</taxon>
        <taxon>Tracheophyta</taxon>
        <taxon>Spermatophyta</taxon>
        <taxon>Magnoliopsida</taxon>
        <taxon>Ranunculales</taxon>
        <taxon>Ranunculaceae</taxon>
        <taxon>Thalictroideae</taxon>
        <taxon>Aquilegia</taxon>
    </lineage>
</organism>
<accession>A0A2G5F128</accession>
<dbReference type="InParanoid" id="A0A2G5F128"/>
<dbReference type="EMBL" id="KZ305020">
    <property type="protein sequence ID" value="PIA61686.1"/>
    <property type="molecule type" value="Genomic_DNA"/>
</dbReference>
<dbReference type="OrthoDB" id="7668193at2759"/>
<dbReference type="AlphaFoldDB" id="A0A2G5F128"/>
<reference evidence="1 2" key="1">
    <citation type="submission" date="2017-09" db="EMBL/GenBank/DDBJ databases">
        <title>WGS assembly of Aquilegia coerulea Goldsmith.</title>
        <authorList>
            <person name="Hodges S."/>
            <person name="Kramer E."/>
            <person name="Nordborg M."/>
            <person name="Tomkins J."/>
            <person name="Borevitz J."/>
            <person name="Derieg N."/>
            <person name="Yan J."/>
            <person name="Mihaltcheva S."/>
            <person name="Hayes R.D."/>
            <person name="Rokhsar D."/>
        </authorList>
    </citation>
    <scope>NUCLEOTIDE SEQUENCE [LARGE SCALE GENOMIC DNA]</scope>
    <source>
        <strain evidence="2">cv. Goldsmith</strain>
    </source>
</reference>
<sequence length="71" mass="8161">MKKSTTEKTCVLTVLQTKPLRYVCVFARHSKRSTTDVLPETVLHMKSVTVHKVNVLQQEIYTTMGDVLHFI</sequence>
<name>A0A2G5F128_AQUCA</name>
<dbReference type="Proteomes" id="UP000230069">
    <property type="component" value="Unassembled WGS sequence"/>
</dbReference>
<gene>
    <name evidence="1" type="ORF">AQUCO_00300903v1</name>
</gene>
<proteinExistence type="predicted"/>
<keyword evidence="2" id="KW-1185">Reference proteome</keyword>
<evidence type="ECO:0000313" key="1">
    <source>
        <dbReference type="EMBL" id="PIA61686.1"/>
    </source>
</evidence>
<evidence type="ECO:0000313" key="2">
    <source>
        <dbReference type="Proteomes" id="UP000230069"/>
    </source>
</evidence>